<dbReference type="AlphaFoldDB" id="A0A0A9A8Q9"/>
<protein>
    <submittedName>
        <fullName evidence="1">Uncharacterized protein</fullName>
    </submittedName>
</protein>
<organism evidence="1">
    <name type="scientific">Arundo donax</name>
    <name type="common">Giant reed</name>
    <name type="synonym">Donax arundinaceus</name>
    <dbReference type="NCBI Taxonomy" id="35708"/>
    <lineage>
        <taxon>Eukaryota</taxon>
        <taxon>Viridiplantae</taxon>
        <taxon>Streptophyta</taxon>
        <taxon>Embryophyta</taxon>
        <taxon>Tracheophyta</taxon>
        <taxon>Spermatophyta</taxon>
        <taxon>Magnoliopsida</taxon>
        <taxon>Liliopsida</taxon>
        <taxon>Poales</taxon>
        <taxon>Poaceae</taxon>
        <taxon>PACMAD clade</taxon>
        <taxon>Arundinoideae</taxon>
        <taxon>Arundineae</taxon>
        <taxon>Arundo</taxon>
    </lineage>
</organism>
<dbReference type="EMBL" id="GBRH01250429">
    <property type="protein sequence ID" value="JAD47466.1"/>
    <property type="molecule type" value="Transcribed_RNA"/>
</dbReference>
<name>A0A0A9A8Q9_ARUDO</name>
<reference evidence="1" key="1">
    <citation type="submission" date="2014-09" db="EMBL/GenBank/DDBJ databases">
        <authorList>
            <person name="Magalhaes I.L.F."/>
            <person name="Oliveira U."/>
            <person name="Santos F.R."/>
            <person name="Vidigal T.H.D.A."/>
            <person name="Brescovit A.D."/>
            <person name="Santos A.J."/>
        </authorList>
    </citation>
    <scope>NUCLEOTIDE SEQUENCE</scope>
    <source>
        <tissue evidence="1">Shoot tissue taken approximately 20 cm above the soil surface</tissue>
    </source>
</reference>
<sequence>MTNISGELILKASMNLQLKAC</sequence>
<reference evidence="1" key="2">
    <citation type="journal article" date="2015" name="Data Brief">
        <title>Shoot transcriptome of the giant reed, Arundo donax.</title>
        <authorList>
            <person name="Barrero R.A."/>
            <person name="Guerrero F.D."/>
            <person name="Moolhuijzen P."/>
            <person name="Goolsby J.A."/>
            <person name="Tidwell J."/>
            <person name="Bellgard S.E."/>
            <person name="Bellgard M.I."/>
        </authorList>
    </citation>
    <scope>NUCLEOTIDE SEQUENCE</scope>
    <source>
        <tissue evidence="1">Shoot tissue taken approximately 20 cm above the soil surface</tissue>
    </source>
</reference>
<evidence type="ECO:0000313" key="1">
    <source>
        <dbReference type="EMBL" id="JAD47466.1"/>
    </source>
</evidence>
<proteinExistence type="predicted"/>
<accession>A0A0A9A8Q9</accession>